<dbReference type="AlphaFoldDB" id="W8B7D7"/>
<feature type="domain" description="C2H2-type" evidence="7">
    <location>
        <begin position="264"/>
        <end position="292"/>
    </location>
</feature>
<feature type="domain" description="C2H2-type" evidence="7">
    <location>
        <begin position="321"/>
        <end position="348"/>
    </location>
</feature>
<reference evidence="8" key="1">
    <citation type="submission" date="2013-07" db="EMBL/GenBank/DDBJ databases">
        <authorList>
            <person name="Geib S."/>
        </authorList>
    </citation>
    <scope>NUCLEOTIDE SEQUENCE</scope>
</reference>
<dbReference type="GO" id="GO:0008270">
    <property type="term" value="F:zinc ion binding"/>
    <property type="evidence" value="ECO:0007669"/>
    <property type="project" value="UniProtKB-KW"/>
</dbReference>
<feature type="domain" description="C2H2-type" evidence="7">
    <location>
        <begin position="348"/>
        <end position="375"/>
    </location>
</feature>
<dbReference type="PANTHER" id="PTHR24408:SF58">
    <property type="entry name" value="TRANSCRIPTION FACTOR (TFIIIA), PUTATIVE (AFU_ORTHOLOGUE AFUA_1G05150)-RELATED"/>
    <property type="match status" value="1"/>
</dbReference>
<feature type="compositionally biased region" description="Polar residues" evidence="6">
    <location>
        <begin position="661"/>
        <end position="673"/>
    </location>
</feature>
<keyword evidence="1" id="KW-0479">Metal-binding</keyword>
<evidence type="ECO:0000256" key="5">
    <source>
        <dbReference type="PROSITE-ProRule" id="PRU00042"/>
    </source>
</evidence>
<feature type="domain" description="C2H2-type" evidence="7">
    <location>
        <begin position="376"/>
        <end position="403"/>
    </location>
</feature>
<organism evidence="8">
    <name type="scientific">Ceratitis capitata</name>
    <name type="common">Mediterranean fruit fly</name>
    <name type="synonym">Tephritis capitata</name>
    <dbReference type="NCBI Taxonomy" id="7213"/>
    <lineage>
        <taxon>Eukaryota</taxon>
        <taxon>Metazoa</taxon>
        <taxon>Ecdysozoa</taxon>
        <taxon>Arthropoda</taxon>
        <taxon>Hexapoda</taxon>
        <taxon>Insecta</taxon>
        <taxon>Pterygota</taxon>
        <taxon>Neoptera</taxon>
        <taxon>Endopterygota</taxon>
        <taxon>Diptera</taxon>
        <taxon>Brachycera</taxon>
        <taxon>Muscomorpha</taxon>
        <taxon>Tephritoidea</taxon>
        <taxon>Tephritidae</taxon>
        <taxon>Ceratitis</taxon>
        <taxon>Ceratitis</taxon>
    </lineage>
</organism>
<keyword evidence="4" id="KW-0862">Zinc</keyword>
<dbReference type="GO" id="GO:0005634">
    <property type="term" value="C:nucleus"/>
    <property type="evidence" value="ECO:0007669"/>
    <property type="project" value="TreeGrafter"/>
</dbReference>
<dbReference type="Pfam" id="PF00096">
    <property type="entry name" value="zf-C2H2"/>
    <property type="match status" value="2"/>
</dbReference>
<dbReference type="InterPro" id="IPR036236">
    <property type="entry name" value="Znf_C2H2_sf"/>
</dbReference>
<evidence type="ECO:0000259" key="7">
    <source>
        <dbReference type="PROSITE" id="PS50157"/>
    </source>
</evidence>
<evidence type="ECO:0000313" key="8">
    <source>
        <dbReference type="EMBL" id="JAB94502.1"/>
    </source>
</evidence>
<accession>W8B7D7</accession>
<dbReference type="OrthoDB" id="6077919at2759"/>
<feature type="compositionally biased region" description="Basic residues" evidence="6">
    <location>
        <begin position="676"/>
        <end position="685"/>
    </location>
</feature>
<proteinExistence type="evidence at transcript level"/>
<dbReference type="FunFam" id="3.30.160.60:FF:002040">
    <property type="entry name" value="zinc finger protein 70"/>
    <property type="match status" value="1"/>
</dbReference>
<dbReference type="EMBL" id="GAMC01012053">
    <property type="protein sequence ID" value="JAB94502.1"/>
    <property type="molecule type" value="mRNA"/>
</dbReference>
<name>W8B7D7_CERCA</name>
<feature type="domain" description="C2H2-type" evidence="7">
    <location>
        <begin position="201"/>
        <end position="224"/>
    </location>
</feature>
<dbReference type="PROSITE" id="PS00028">
    <property type="entry name" value="ZINC_FINGER_C2H2_1"/>
    <property type="match status" value="8"/>
</dbReference>
<dbReference type="Pfam" id="PF13894">
    <property type="entry name" value="zf-C2H2_4"/>
    <property type="match status" value="1"/>
</dbReference>
<dbReference type="GO" id="GO:0000981">
    <property type="term" value="F:DNA-binding transcription factor activity, RNA polymerase II-specific"/>
    <property type="evidence" value="ECO:0007669"/>
    <property type="project" value="TreeGrafter"/>
</dbReference>
<dbReference type="InterPro" id="IPR013087">
    <property type="entry name" value="Znf_C2H2_type"/>
</dbReference>
<evidence type="ECO:0000256" key="3">
    <source>
        <dbReference type="ARBA" id="ARBA00022771"/>
    </source>
</evidence>
<evidence type="ECO:0000256" key="2">
    <source>
        <dbReference type="ARBA" id="ARBA00022737"/>
    </source>
</evidence>
<dbReference type="GO" id="GO:0043565">
    <property type="term" value="F:sequence-specific DNA binding"/>
    <property type="evidence" value="ECO:0007669"/>
    <property type="project" value="TreeGrafter"/>
</dbReference>
<feature type="region of interest" description="Disordered" evidence="6">
    <location>
        <begin position="173"/>
        <end position="195"/>
    </location>
</feature>
<reference evidence="8" key="2">
    <citation type="journal article" date="2014" name="BMC Genomics">
        <title>A genomic perspective to assessing quality of mass-reared SIT flies used in Mediterranean fruit fly (Ceratitis capitata) eradication in California.</title>
        <authorList>
            <person name="Calla B."/>
            <person name="Hall B."/>
            <person name="Hou S."/>
            <person name="Geib S.M."/>
        </authorList>
    </citation>
    <scope>NUCLEOTIDE SEQUENCE</scope>
</reference>
<keyword evidence="2" id="KW-0677">Repeat</keyword>
<feature type="domain" description="C2H2-type" evidence="7">
    <location>
        <begin position="404"/>
        <end position="427"/>
    </location>
</feature>
<dbReference type="Gene3D" id="3.30.160.60">
    <property type="entry name" value="Classic Zinc Finger"/>
    <property type="match status" value="5"/>
</dbReference>
<dbReference type="SMART" id="SM00355">
    <property type="entry name" value="ZnF_C2H2"/>
    <property type="match status" value="8"/>
</dbReference>
<feature type="region of interest" description="Disordered" evidence="6">
    <location>
        <begin position="635"/>
        <end position="685"/>
    </location>
</feature>
<evidence type="ECO:0000256" key="6">
    <source>
        <dbReference type="SAM" id="MobiDB-lite"/>
    </source>
</evidence>
<dbReference type="Gene3D" id="3.40.1800.20">
    <property type="match status" value="1"/>
</dbReference>
<sequence>MSGYSDIKILLCIVQDAELPERICTDCFSLVTSMVNFNEHVAKVQQMFTALKCMSKLEETDYQTLRLRYGVFAEEGPHEFIFRPLKDIFLNEEKPNTNDCEEKCYVEEAVVNILPKASYSVIDVKEENSVDLAIPIDEDAYEFDSREVGGEDPFGSDNEKHIDYSNGGENILNSFESRKTNSNEQNKKTIDKSGADSSEMYTCSECKQTFKRISCYRTHMERKHDQFIAVPKFICSECSFSCNTQLQLNQHAVKHLPLTKRRVVPCPHCEQKFPTKSYVAQHIKYVHMNERSFICEECGEAVRSKSQLKEHMLTHTDYAPFECEVCKKGFKNQVRLKNHMETHNPNKHICAECGLQLNSRATLNRHLLVHSDVMQHKCDFCGRAFKRAKALKNHLILHTGLKPYSCDFCDRTFANGSNCRTHKRKAHPEALAALEASGEKTYTKNIPKLAVLKSVTRAAENLAPVVSKQSGNFAFGKKPKLSPDSLGTVSKKQAKIYKESLSSLPIVNEPNGASNDIVCQPLLSDSQKHSQCTNSDSNTESRSIPTIDNIYNHLVKQTATNNHYNISTENGISSLPLDIKRAGREELSPSIAKQRNQFSAQLLSPSQHSVIPNDVPSFCTQFIKQTENPQQHLQPSALHQVHDKEASTNSPENHVSHLTEDQSSSTADSNHFYNQMRRHTPNTYL</sequence>
<dbReference type="PANTHER" id="PTHR24408">
    <property type="entry name" value="ZINC FINGER PROTEIN"/>
    <property type="match status" value="1"/>
</dbReference>
<feature type="compositionally biased region" description="Basic and acidic residues" evidence="6">
    <location>
        <begin position="176"/>
        <end position="194"/>
    </location>
</feature>
<evidence type="ECO:0000256" key="4">
    <source>
        <dbReference type="ARBA" id="ARBA00022833"/>
    </source>
</evidence>
<keyword evidence="3 5" id="KW-0863">Zinc-finger</keyword>
<protein>
    <submittedName>
        <fullName evidence="8">Zinc finger protein weckle</fullName>
    </submittedName>
</protein>
<dbReference type="SUPFAM" id="SSF57667">
    <property type="entry name" value="beta-beta-alpha zinc fingers"/>
    <property type="match status" value="4"/>
</dbReference>
<dbReference type="PROSITE" id="PS50157">
    <property type="entry name" value="ZINC_FINGER_C2H2_2"/>
    <property type="match status" value="7"/>
</dbReference>
<feature type="domain" description="C2H2-type" evidence="7">
    <location>
        <begin position="293"/>
        <end position="320"/>
    </location>
</feature>
<evidence type="ECO:0000256" key="1">
    <source>
        <dbReference type="ARBA" id="ARBA00022723"/>
    </source>
</evidence>
<gene>
    <name evidence="8" type="primary">WEK</name>
</gene>